<dbReference type="GO" id="GO:0008360">
    <property type="term" value="P:regulation of cell shape"/>
    <property type="evidence" value="ECO:0007669"/>
    <property type="project" value="UniProtKB-KW"/>
</dbReference>
<dbReference type="InterPro" id="IPR036565">
    <property type="entry name" value="Mur-like_cat_sf"/>
</dbReference>
<evidence type="ECO:0000256" key="10">
    <source>
        <dbReference type="ARBA" id="ARBA00022984"/>
    </source>
</evidence>
<sequence>MVGIGGIGMQALADVLLGLGYKITGSDIQDFVGRDRLESKGATVIIGEQTATNIPADIDGLIYTSAAVRHNSQHPEIEQAKSMGVPVWKRSEFIGELMANKIGIAVSGTHGKTTTSTLIALMLQEGGLDPSALIGAEVRNLAGCGILGNSDYMVVEACEYDRAFLDMKPKIAVLTNIEADHLDYYQDINEIKQAFAQFVQLVPKDGLVVACGDDANIREILPEATAKVIKFGFNPSNDWVAKNVAYQNGKMTFTVDGIDTFLNFPGKHLVLDALAAIIVAKHLGVSDTAIKTVLESKFAGASRRFEILDTIKGATFMDDYGHHPTEIAVTLGAARDYFAKRKIYVVFQPHQYSRTRLLLHDFAKSFEAADEVLLAPILAVRDSAEDLKSVNTEMLAEAINQVSHNAIAFKDFPEISAYLKSHLQAGNVVISLGAGKNSDWVREFIEDYQK</sequence>
<keyword evidence="12 14" id="KW-0961">Cell wall biogenesis/degradation</keyword>
<reference evidence="18 19" key="1">
    <citation type="journal article" date="2015" name="Nature">
        <title>rRNA introns, odd ribosomes, and small enigmatic genomes across a large radiation of phyla.</title>
        <authorList>
            <person name="Brown C.T."/>
            <person name="Hug L.A."/>
            <person name="Thomas B.C."/>
            <person name="Sharon I."/>
            <person name="Castelle C.J."/>
            <person name="Singh A."/>
            <person name="Wilkins M.J."/>
            <person name="Williams K.H."/>
            <person name="Banfield J.F."/>
        </authorList>
    </citation>
    <scope>NUCLEOTIDE SEQUENCE [LARGE SCALE GENOMIC DNA]</scope>
</reference>
<evidence type="ECO:0000313" key="19">
    <source>
        <dbReference type="Proteomes" id="UP000034752"/>
    </source>
</evidence>
<evidence type="ECO:0000256" key="6">
    <source>
        <dbReference type="ARBA" id="ARBA00022618"/>
    </source>
</evidence>
<dbReference type="GO" id="GO:0005737">
    <property type="term" value="C:cytoplasm"/>
    <property type="evidence" value="ECO:0007669"/>
    <property type="project" value="UniProtKB-SubCell"/>
</dbReference>
<gene>
    <name evidence="14" type="primary">murC</name>
    <name evidence="18" type="ORF">VE96_C0003G0009</name>
</gene>
<dbReference type="PANTHER" id="PTHR43445">
    <property type="entry name" value="UDP-N-ACETYLMURAMATE--L-ALANINE LIGASE-RELATED"/>
    <property type="match status" value="1"/>
</dbReference>
<dbReference type="EC" id="6.3.2.8" evidence="3 14"/>
<dbReference type="AlphaFoldDB" id="A0A0G1KYT8"/>
<evidence type="ECO:0000256" key="2">
    <source>
        <dbReference type="ARBA" id="ARBA00004752"/>
    </source>
</evidence>
<keyword evidence="4 14" id="KW-0963">Cytoplasm</keyword>
<dbReference type="InterPro" id="IPR005758">
    <property type="entry name" value="UDP-N-AcMur_Ala_ligase_MurC"/>
</dbReference>
<feature type="domain" description="Mur ligase central" evidence="17">
    <location>
        <begin position="106"/>
        <end position="280"/>
    </location>
</feature>
<evidence type="ECO:0000256" key="5">
    <source>
        <dbReference type="ARBA" id="ARBA00022598"/>
    </source>
</evidence>
<evidence type="ECO:0000256" key="1">
    <source>
        <dbReference type="ARBA" id="ARBA00004496"/>
    </source>
</evidence>
<comment type="subcellular location">
    <subcellularLocation>
        <location evidence="1 14">Cytoplasm</location>
    </subcellularLocation>
</comment>
<dbReference type="NCBIfam" id="TIGR01082">
    <property type="entry name" value="murC"/>
    <property type="match status" value="1"/>
</dbReference>
<evidence type="ECO:0000256" key="9">
    <source>
        <dbReference type="ARBA" id="ARBA00022960"/>
    </source>
</evidence>
<comment type="function">
    <text evidence="14">Cell wall formation.</text>
</comment>
<organism evidence="18 19">
    <name type="scientific">candidate division Kazan bacterium GW2011_GWA1_44_22</name>
    <dbReference type="NCBI Taxonomy" id="1620410"/>
    <lineage>
        <taxon>Bacteria</taxon>
        <taxon>Bacteria division Kazan-3B-28</taxon>
    </lineage>
</organism>
<dbReference type="HAMAP" id="MF_00046">
    <property type="entry name" value="MurC"/>
    <property type="match status" value="1"/>
</dbReference>
<dbReference type="Gene3D" id="3.90.190.20">
    <property type="entry name" value="Mur ligase, C-terminal domain"/>
    <property type="match status" value="1"/>
</dbReference>
<evidence type="ECO:0000259" key="15">
    <source>
        <dbReference type="Pfam" id="PF01225"/>
    </source>
</evidence>
<keyword evidence="6 14" id="KW-0132">Cell division</keyword>
<dbReference type="SUPFAM" id="SSF53623">
    <property type="entry name" value="MurD-like peptide ligases, catalytic domain"/>
    <property type="match status" value="1"/>
</dbReference>
<accession>A0A0G1KYT8</accession>
<feature type="binding site" evidence="14">
    <location>
        <begin position="108"/>
        <end position="114"/>
    </location>
    <ligand>
        <name>ATP</name>
        <dbReference type="ChEBI" id="CHEBI:30616"/>
    </ligand>
</feature>
<evidence type="ECO:0000259" key="16">
    <source>
        <dbReference type="Pfam" id="PF02875"/>
    </source>
</evidence>
<dbReference type="InterPro" id="IPR013221">
    <property type="entry name" value="Mur_ligase_cen"/>
</dbReference>
<evidence type="ECO:0000256" key="7">
    <source>
        <dbReference type="ARBA" id="ARBA00022741"/>
    </source>
</evidence>
<evidence type="ECO:0000256" key="3">
    <source>
        <dbReference type="ARBA" id="ARBA00012211"/>
    </source>
</evidence>
<keyword evidence="10 14" id="KW-0573">Peptidoglycan synthesis</keyword>
<keyword evidence="5 14" id="KW-0436">Ligase</keyword>
<evidence type="ECO:0000256" key="12">
    <source>
        <dbReference type="ARBA" id="ARBA00023316"/>
    </source>
</evidence>
<dbReference type="SUPFAM" id="SSF53244">
    <property type="entry name" value="MurD-like peptide ligases, peptide-binding domain"/>
    <property type="match status" value="1"/>
</dbReference>
<protein>
    <recommendedName>
        <fullName evidence="3 14">UDP-N-acetylmuramate--L-alanine ligase</fullName>
        <ecNumber evidence="3 14">6.3.2.8</ecNumber>
    </recommendedName>
    <alternativeName>
        <fullName evidence="14">UDP-N-acetylmuramoyl-L-alanine synthetase</fullName>
    </alternativeName>
</protein>
<evidence type="ECO:0000259" key="17">
    <source>
        <dbReference type="Pfam" id="PF08245"/>
    </source>
</evidence>
<dbReference type="Pfam" id="PF08245">
    <property type="entry name" value="Mur_ligase_M"/>
    <property type="match status" value="1"/>
</dbReference>
<evidence type="ECO:0000256" key="4">
    <source>
        <dbReference type="ARBA" id="ARBA00022490"/>
    </source>
</evidence>
<evidence type="ECO:0000256" key="11">
    <source>
        <dbReference type="ARBA" id="ARBA00023306"/>
    </source>
</evidence>
<dbReference type="GO" id="GO:0009252">
    <property type="term" value="P:peptidoglycan biosynthetic process"/>
    <property type="evidence" value="ECO:0007669"/>
    <property type="project" value="UniProtKB-UniRule"/>
</dbReference>
<evidence type="ECO:0000313" key="18">
    <source>
        <dbReference type="EMBL" id="KKT53069.1"/>
    </source>
</evidence>
<dbReference type="Gene3D" id="3.40.50.720">
    <property type="entry name" value="NAD(P)-binding Rossmann-like Domain"/>
    <property type="match status" value="1"/>
</dbReference>
<evidence type="ECO:0000256" key="8">
    <source>
        <dbReference type="ARBA" id="ARBA00022840"/>
    </source>
</evidence>
<comment type="caution">
    <text evidence="18">The sequence shown here is derived from an EMBL/GenBank/DDBJ whole genome shotgun (WGS) entry which is preliminary data.</text>
</comment>
<dbReference type="GO" id="GO:0008763">
    <property type="term" value="F:UDP-N-acetylmuramate-L-alanine ligase activity"/>
    <property type="evidence" value="ECO:0007669"/>
    <property type="project" value="UniProtKB-UniRule"/>
</dbReference>
<dbReference type="InterPro" id="IPR000713">
    <property type="entry name" value="Mur_ligase_N"/>
</dbReference>
<evidence type="ECO:0000256" key="14">
    <source>
        <dbReference type="HAMAP-Rule" id="MF_00046"/>
    </source>
</evidence>
<name>A0A0G1KYT8_UNCK3</name>
<keyword evidence="9 14" id="KW-0133">Cell shape</keyword>
<dbReference type="Gene3D" id="3.40.1190.10">
    <property type="entry name" value="Mur-like, catalytic domain"/>
    <property type="match status" value="1"/>
</dbReference>
<dbReference type="InterPro" id="IPR036615">
    <property type="entry name" value="Mur_ligase_C_dom_sf"/>
</dbReference>
<proteinExistence type="inferred from homology"/>
<dbReference type="Pfam" id="PF02875">
    <property type="entry name" value="Mur_ligase_C"/>
    <property type="match status" value="1"/>
</dbReference>
<dbReference type="GO" id="GO:0071555">
    <property type="term" value="P:cell wall organization"/>
    <property type="evidence" value="ECO:0007669"/>
    <property type="project" value="UniProtKB-KW"/>
</dbReference>
<comment type="catalytic activity">
    <reaction evidence="13 14">
        <text>UDP-N-acetyl-alpha-D-muramate + L-alanine + ATP = UDP-N-acetyl-alpha-D-muramoyl-L-alanine + ADP + phosphate + H(+)</text>
        <dbReference type="Rhea" id="RHEA:23372"/>
        <dbReference type="ChEBI" id="CHEBI:15378"/>
        <dbReference type="ChEBI" id="CHEBI:30616"/>
        <dbReference type="ChEBI" id="CHEBI:43474"/>
        <dbReference type="ChEBI" id="CHEBI:57972"/>
        <dbReference type="ChEBI" id="CHEBI:70757"/>
        <dbReference type="ChEBI" id="CHEBI:83898"/>
        <dbReference type="ChEBI" id="CHEBI:456216"/>
        <dbReference type="EC" id="6.3.2.8"/>
    </reaction>
</comment>
<keyword evidence="11 14" id="KW-0131">Cell cycle</keyword>
<dbReference type="InterPro" id="IPR050061">
    <property type="entry name" value="MurCDEF_pg_biosynth"/>
</dbReference>
<dbReference type="GO" id="GO:0051301">
    <property type="term" value="P:cell division"/>
    <property type="evidence" value="ECO:0007669"/>
    <property type="project" value="UniProtKB-KW"/>
</dbReference>
<keyword evidence="8 14" id="KW-0067">ATP-binding</keyword>
<dbReference type="SUPFAM" id="SSF51984">
    <property type="entry name" value="MurCD N-terminal domain"/>
    <property type="match status" value="1"/>
</dbReference>
<dbReference type="PANTHER" id="PTHR43445:SF3">
    <property type="entry name" value="UDP-N-ACETYLMURAMATE--L-ALANINE LIGASE"/>
    <property type="match status" value="1"/>
</dbReference>
<evidence type="ECO:0000256" key="13">
    <source>
        <dbReference type="ARBA" id="ARBA00047833"/>
    </source>
</evidence>
<feature type="domain" description="Mur ligase C-terminal" evidence="16">
    <location>
        <begin position="303"/>
        <end position="435"/>
    </location>
</feature>
<comment type="pathway">
    <text evidence="2 14">Cell wall biogenesis; peptidoglycan biosynthesis.</text>
</comment>
<dbReference type="GO" id="GO:0005524">
    <property type="term" value="F:ATP binding"/>
    <property type="evidence" value="ECO:0007669"/>
    <property type="project" value="UniProtKB-UniRule"/>
</dbReference>
<comment type="similarity">
    <text evidence="14">Belongs to the MurCDEF family.</text>
</comment>
<dbReference type="InterPro" id="IPR004101">
    <property type="entry name" value="Mur_ligase_C"/>
</dbReference>
<dbReference type="PATRIC" id="fig|1620410.3.peg.55"/>
<dbReference type="Pfam" id="PF01225">
    <property type="entry name" value="Mur_ligase"/>
    <property type="match status" value="1"/>
</dbReference>
<dbReference type="Proteomes" id="UP000034752">
    <property type="component" value="Unassembled WGS sequence"/>
</dbReference>
<dbReference type="EMBL" id="LCIJ01000003">
    <property type="protein sequence ID" value="KKT53069.1"/>
    <property type="molecule type" value="Genomic_DNA"/>
</dbReference>
<feature type="domain" description="Mur ligase N-terminal catalytic" evidence="15">
    <location>
        <begin position="1"/>
        <end position="101"/>
    </location>
</feature>
<keyword evidence="7 14" id="KW-0547">Nucleotide-binding</keyword>
<dbReference type="UniPathway" id="UPA00219"/>